<dbReference type="Proteomes" id="UP001430356">
    <property type="component" value="Unassembled WGS sequence"/>
</dbReference>
<sequence>MLGVQSWYTALAIPTVAIGGFVATRKRLAYQWREELMDPDGTAYPSVTDADMDFFRRVSPASAVVAAEALAAPLQNRRETSGSGTPESAAAAEDAYGVPLSAKDNIGLSVKSGVLPPETCNALLNEVQAWSRALGNPFDPRKIAALEQSVRLAESRESVAGDGQGAAGTSAASREPRKRLSFDFLSRTQVVADHAEDVQPMKAPWGSGDRIQLEEMPAALRYLVDHTRHAFEGIGRLRHVYIEYSPTGQFFRAPRPPKSYDGHDYVVIPLRRDGRDTVVTMSPVLRSRVSDLREVLRYSWTNRDVDALVPRGCMLRVYGTARYEWGWGVRSGPAWFGSRLNPVWPAEDAAGPSDAAAVGLWGRLKRAAWPPLRLHRDSPTLSAPLSEAAADAALVVLHYEGPRSSGKQRSLLLQPESLIFGSAPTVETFDTWYEDRPSAESVGETGVLRFLIRSYVDMLTMS</sequence>
<evidence type="ECO:0000313" key="2">
    <source>
        <dbReference type="EMBL" id="KAK7201305.1"/>
    </source>
</evidence>
<feature type="transmembrane region" description="Helical" evidence="1">
    <location>
        <begin position="6"/>
        <end position="24"/>
    </location>
</feature>
<organism evidence="2 3">
    <name type="scientific">Novymonas esmeraldas</name>
    <dbReference type="NCBI Taxonomy" id="1808958"/>
    <lineage>
        <taxon>Eukaryota</taxon>
        <taxon>Discoba</taxon>
        <taxon>Euglenozoa</taxon>
        <taxon>Kinetoplastea</taxon>
        <taxon>Metakinetoplastina</taxon>
        <taxon>Trypanosomatida</taxon>
        <taxon>Trypanosomatidae</taxon>
        <taxon>Novymonas</taxon>
    </lineage>
</organism>
<protein>
    <submittedName>
        <fullName evidence="2">Uncharacterized protein</fullName>
    </submittedName>
</protein>
<keyword evidence="1" id="KW-0812">Transmembrane</keyword>
<keyword evidence="1" id="KW-0472">Membrane</keyword>
<evidence type="ECO:0000256" key="1">
    <source>
        <dbReference type="SAM" id="Phobius"/>
    </source>
</evidence>
<name>A0AAW0F7Q0_9TRYP</name>
<evidence type="ECO:0000313" key="3">
    <source>
        <dbReference type="Proteomes" id="UP001430356"/>
    </source>
</evidence>
<dbReference type="EMBL" id="JAECZO010000013">
    <property type="protein sequence ID" value="KAK7201305.1"/>
    <property type="molecule type" value="Genomic_DNA"/>
</dbReference>
<keyword evidence="1" id="KW-1133">Transmembrane helix</keyword>
<accession>A0AAW0F7Q0</accession>
<proteinExistence type="predicted"/>
<comment type="caution">
    <text evidence="2">The sequence shown here is derived from an EMBL/GenBank/DDBJ whole genome shotgun (WGS) entry which is preliminary data.</text>
</comment>
<keyword evidence="3" id="KW-1185">Reference proteome</keyword>
<dbReference type="AlphaFoldDB" id="A0AAW0F7Q0"/>
<reference evidence="2 3" key="1">
    <citation type="journal article" date="2021" name="MBio">
        <title>A New Model Trypanosomatid, Novymonas esmeraldas: Genomic Perception of Its 'Candidatus Pandoraea novymonadis' Endosymbiont.</title>
        <authorList>
            <person name="Zakharova A."/>
            <person name="Saura A."/>
            <person name="Butenko A."/>
            <person name="Podesvova L."/>
            <person name="Warmusova S."/>
            <person name="Kostygov A.Y."/>
            <person name="Nenarokova A."/>
            <person name="Lukes J."/>
            <person name="Opperdoes F.R."/>
            <person name="Yurchenko V."/>
        </authorList>
    </citation>
    <scope>NUCLEOTIDE SEQUENCE [LARGE SCALE GENOMIC DNA]</scope>
    <source>
        <strain evidence="2 3">E262AT.01</strain>
    </source>
</reference>
<gene>
    <name evidence="2" type="ORF">NESM_000192500</name>
</gene>